<dbReference type="Pfam" id="PF25597">
    <property type="entry name" value="SH3_retrovirus"/>
    <property type="match status" value="1"/>
</dbReference>
<dbReference type="PANTHER" id="PTHR42648">
    <property type="entry name" value="TRANSPOSASE, PUTATIVE-RELATED"/>
    <property type="match status" value="1"/>
</dbReference>
<organism evidence="5">
    <name type="scientific">Tanacetum cinerariifolium</name>
    <name type="common">Dalmatian daisy</name>
    <name type="synonym">Chrysanthemum cinerariifolium</name>
    <dbReference type="NCBI Taxonomy" id="118510"/>
    <lineage>
        <taxon>Eukaryota</taxon>
        <taxon>Viridiplantae</taxon>
        <taxon>Streptophyta</taxon>
        <taxon>Embryophyta</taxon>
        <taxon>Tracheophyta</taxon>
        <taxon>Spermatophyta</taxon>
        <taxon>Magnoliopsida</taxon>
        <taxon>eudicotyledons</taxon>
        <taxon>Gunneridae</taxon>
        <taxon>Pentapetalae</taxon>
        <taxon>asterids</taxon>
        <taxon>campanulids</taxon>
        <taxon>Asterales</taxon>
        <taxon>Asteraceae</taxon>
        <taxon>Asteroideae</taxon>
        <taxon>Anthemideae</taxon>
        <taxon>Anthemidinae</taxon>
        <taxon>Tanacetum</taxon>
    </lineage>
</organism>
<evidence type="ECO:0000256" key="2">
    <source>
        <dbReference type="ARBA" id="ARBA00022801"/>
    </source>
</evidence>
<dbReference type="GO" id="GO:0015074">
    <property type="term" value="P:DNA integration"/>
    <property type="evidence" value="ECO:0007669"/>
    <property type="project" value="InterPro"/>
</dbReference>
<dbReference type="InterPro" id="IPR039537">
    <property type="entry name" value="Retrotran_Ty1/copia-like"/>
</dbReference>
<feature type="region of interest" description="Disordered" evidence="3">
    <location>
        <begin position="373"/>
        <end position="403"/>
    </location>
</feature>
<feature type="region of interest" description="Disordered" evidence="3">
    <location>
        <begin position="1518"/>
        <end position="1564"/>
    </location>
</feature>
<feature type="compositionally biased region" description="Polar residues" evidence="3">
    <location>
        <begin position="374"/>
        <end position="403"/>
    </location>
</feature>
<dbReference type="GO" id="GO:0046872">
    <property type="term" value="F:metal ion binding"/>
    <property type="evidence" value="ECO:0007669"/>
    <property type="project" value="UniProtKB-KW"/>
</dbReference>
<comment type="caution">
    <text evidence="5">The sequence shown here is derived from an EMBL/GenBank/DDBJ whole genome shotgun (WGS) entry which is preliminary data.</text>
</comment>
<feature type="compositionally biased region" description="Polar residues" evidence="3">
    <location>
        <begin position="1532"/>
        <end position="1542"/>
    </location>
</feature>
<name>A0A6L2P699_TANCI</name>
<feature type="region of interest" description="Disordered" evidence="3">
    <location>
        <begin position="326"/>
        <end position="345"/>
    </location>
</feature>
<dbReference type="Gene3D" id="3.30.420.10">
    <property type="entry name" value="Ribonuclease H-like superfamily/Ribonuclease H"/>
    <property type="match status" value="1"/>
</dbReference>
<protein>
    <recommendedName>
        <fullName evidence="4">Integrase catalytic domain-containing protein</fullName>
    </recommendedName>
</protein>
<evidence type="ECO:0000256" key="1">
    <source>
        <dbReference type="ARBA" id="ARBA00022723"/>
    </source>
</evidence>
<reference evidence="5" key="1">
    <citation type="journal article" date="2019" name="Sci. Rep.">
        <title>Draft genome of Tanacetum cinerariifolium, the natural source of mosquito coil.</title>
        <authorList>
            <person name="Yamashiro T."/>
            <person name="Shiraishi A."/>
            <person name="Satake H."/>
            <person name="Nakayama K."/>
        </authorList>
    </citation>
    <scope>NUCLEOTIDE SEQUENCE</scope>
</reference>
<feature type="region of interest" description="Disordered" evidence="3">
    <location>
        <begin position="1696"/>
        <end position="1727"/>
    </location>
</feature>
<dbReference type="GO" id="GO:0016787">
    <property type="term" value="F:hydrolase activity"/>
    <property type="evidence" value="ECO:0007669"/>
    <property type="project" value="UniProtKB-KW"/>
</dbReference>
<feature type="compositionally biased region" description="Polar residues" evidence="3">
    <location>
        <begin position="923"/>
        <end position="934"/>
    </location>
</feature>
<evidence type="ECO:0000313" key="5">
    <source>
        <dbReference type="EMBL" id="GEU92374.1"/>
    </source>
</evidence>
<sequence>MDQQNPTLAKIPILDTGKFEQWQFRIQQYLQHEHYALWEVIEFGDSYQVPKDNVTIGSTSDGTGKKKGRTVALTTDDMQKRKNDVKAGTTLLLALPDEHQLRFSKHKTAQELWVAILKTFDGNEATKKTKKNLLKQQYDNFKAEGSETLDLAPEWLMHTIAWRNRNDLDTMSLDDLYNHLKVYESEVQKKSESSSQNMAFISSAKHNSGNEEVNIASVSTASTNVSTASFNIGAASISQDTACAYIASQSNGSQTKFEDINQIDEDHMEEMDIKCNMALLSMRADRFWKKTGKKITIQGTDMAEFDKSKVECFNWHKMGHFVRKCRAPKSQDRGRKDNYRQGSKIEEQAPKALMAIDEDLSWTRLPEFADDTVTDYSRPSPTVESTIDDLQNRNPSVTKTGASPSTIISKPFIKFVKAADRPTENKTYKGETVKKPTVKSMPPKPAIHKPYKRPIRPMRPKMNAAHPNRTSFYKPAHSYSKRPFQRTSTVRSQFRAPWVPTVNRNFPTVNRIFPTVNRKIPTGSTKFSTADMGKKGNAVKASACGCKITGKGTIKTGKLEFENVYFVKDLKTPRQHNMYTIDLNNIVPHKDITCLVAKASADEENLKELRVKIIRCDNGGKFRNKEMNDFCSKKGIKRESSNARTPQLNGVAERRNRTLIEAARTMLADAKLPVTFWAEAVNTACYVQNRVLVNKYQNKTPYELFNGKFEAKGDEGYFLGYSMSRKAFRVFNKRTKREEENLHVDFLENKQIEKGAGPNWLFDIDSLTNSMNYVPVVVAAMETPILTVSSPVPTACLNDSPELSSDTRLISKRVTNQDDTPSLDNRLSLTNRFEDILGVTTNTDDTNGVEADLGNMETTITASPTPTLRIHKDHLKSIKDVASQAVKKDVSSLRYIALSNWFHEAHMETRNSDGCNADDPESSGISNPTATSKVPSAEQVEPTVSLTVETEIPTVSSPVPTVCLDISPESLSGPRIISKGDFSQKETPSLGNALTLSNRFENTFGEEADLSNMETSILEEPKKIFDALKDPSWVESMQEELLQFEIQNVWIFVDCPKGMDVKSAFLYGTIDEEVYVMQPPGFQDPEFPDRVYKVEKAIHCLSENTKDNSCLSKCNTPMDMENPWRKDGPGKDVGLHLYRSMIGSLMYLTASRPDIMFAVCACARHQVTPKECRLHAVKRIFRYLKGHPKLGLWYPKESPFDMCKKQTIVATSTTKAEYVAAAGGCGQVMWIQNQMLDYVVVTMGIFSNGLHWDSVVNTCIIFLHGSSSEQMTHEFMHVYLVFASVYVWIGNFMAKLAFCDYHNMIAILEKTEHNIDFHQIVDFLEASHIRLSMPCEALSKEISSSILLLCIIIEDRFHTAKTFDLVWIWLGGDYGNVFLMGFNGIQCRQFWSTAKIETTEEGTKILATVDGKLRTVSESSIRRNLKLNDEAGISSLSDAKLFENLQLMGYNILPNQKFTFQKRQFSHQWKYLIHTIMQCLSPKSTGFNEFSSNITTALVCLATNRVYNFSKMIFDGMGEGSGTPTESHHTPTSEASQSSQHELPSPSLPPVTTATISPVIPTSPLPTVIPTDTTLLRHYTRRARIGQSLSLLPVVDEPASPIGDDSQGEACPTDSALAADQDRVNIAKTSTLPSDSTPRVTSLAADEGSMQQKLDELTALCTSLQRQQSEMVSRFEAQELEINSLKARIKLLKDKDKGVAEQSGDDAPIKGRSLDKREEAAERISDDTEEMATVLTSMDAASILTSGGVQVVPTAAEVATATVSIPTGSGVVSTTSPIIPTAAPIFTTATESTLYTRRKGKEKMVESDTPKKKKLQEQIDVQEYEQIPKDLSIIGRIELISDLVKYQEKYAQVLKYQTLQRKPRSKKQKKDYYMAVIKGHVGWKTKDFKGMSFEQIEAKFNTVLKQIEDFIPMGSKEVAEMFKRKGLRLEQESVKKLKILEEVPEDVKSSEEVLEEKVKEMMQLVPIEGVYVEALQVKHPIIDWKLWELVKETLSIRPATIEWKLYDMCGVHHVTSKDKEIFMLVEKDYPLRKGLAIVMISYKLQVENYSQMANDLILKIYKIASSPRQQDD</sequence>
<accession>A0A6L2P699</accession>
<dbReference type="Pfam" id="PF14223">
    <property type="entry name" value="Retrotran_gag_2"/>
    <property type="match status" value="1"/>
</dbReference>
<dbReference type="PROSITE" id="PS50994">
    <property type="entry name" value="INTEGRASE"/>
    <property type="match status" value="1"/>
</dbReference>
<dbReference type="InterPro" id="IPR012337">
    <property type="entry name" value="RNaseH-like_sf"/>
</dbReference>
<keyword evidence="2" id="KW-0378">Hydrolase</keyword>
<feature type="region of interest" description="Disordered" evidence="3">
    <location>
        <begin position="910"/>
        <end position="943"/>
    </location>
</feature>
<feature type="compositionally biased region" description="Basic and acidic residues" evidence="3">
    <location>
        <begin position="1707"/>
        <end position="1726"/>
    </location>
</feature>
<gene>
    <name evidence="5" type="ORF">Tci_064352</name>
</gene>
<feature type="region of interest" description="Disordered" evidence="3">
    <location>
        <begin position="435"/>
        <end position="460"/>
    </location>
</feature>
<proteinExistence type="predicted"/>
<dbReference type="InterPro" id="IPR013103">
    <property type="entry name" value="RVT_2"/>
</dbReference>
<feature type="compositionally biased region" description="Basic residues" evidence="3">
    <location>
        <begin position="446"/>
        <end position="459"/>
    </location>
</feature>
<dbReference type="Pfam" id="PF07727">
    <property type="entry name" value="RVT_2"/>
    <property type="match status" value="1"/>
</dbReference>
<dbReference type="InterPro" id="IPR057670">
    <property type="entry name" value="SH3_retrovirus"/>
</dbReference>
<dbReference type="EMBL" id="BKCJ010010614">
    <property type="protein sequence ID" value="GEU92374.1"/>
    <property type="molecule type" value="Genomic_DNA"/>
</dbReference>
<feature type="compositionally biased region" description="Basic and acidic residues" evidence="3">
    <location>
        <begin position="329"/>
        <end position="345"/>
    </location>
</feature>
<evidence type="ECO:0000259" key="4">
    <source>
        <dbReference type="PROSITE" id="PS50994"/>
    </source>
</evidence>
<dbReference type="InterPro" id="IPR036397">
    <property type="entry name" value="RNaseH_sf"/>
</dbReference>
<keyword evidence="1" id="KW-0479">Metal-binding</keyword>
<dbReference type="GO" id="GO:0003676">
    <property type="term" value="F:nucleic acid binding"/>
    <property type="evidence" value="ECO:0007669"/>
    <property type="project" value="InterPro"/>
</dbReference>
<dbReference type="PANTHER" id="PTHR42648:SF32">
    <property type="entry name" value="RIBONUCLEASE H-LIKE DOMAIN, GAG-PRE-INTEGRASE DOMAIN PROTEIN-RELATED"/>
    <property type="match status" value="1"/>
</dbReference>
<dbReference type="SUPFAM" id="SSF53098">
    <property type="entry name" value="Ribonuclease H-like"/>
    <property type="match status" value="1"/>
</dbReference>
<dbReference type="InterPro" id="IPR001584">
    <property type="entry name" value="Integrase_cat-core"/>
</dbReference>
<feature type="domain" description="Integrase catalytic" evidence="4">
    <location>
        <begin position="612"/>
        <end position="709"/>
    </location>
</feature>
<evidence type="ECO:0000256" key="3">
    <source>
        <dbReference type="SAM" id="MobiDB-lite"/>
    </source>
</evidence>